<dbReference type="InterPro" id="IPR029058">
    <property type="entry name" value="AB_hydrolase_fold"/>
</dbReference>
<evidence type="ECO:0000256" key="1">
    <source>
        <dbReference type="ARBA" id="ARBA00010515"/>
    </source>
</evidence>
<sequence>MPLHPQIEAIIASMPSRSFAEMGVDAARRAHAAGAAARPKGPDMADVTEVVIGGCEVTRLRPKNADGSAVVFFHGGGWVIGSRVTHDGPCRHLAAKSAATVFNVEYRLAPEHPFPAAHDDAVEVTSALLSGADDSIDASRLAVAGDSAGGNLAVVAALALRHEPATPAALLLIYPAVDATMSTSSYVEFADGPVLTAREMVWFYDAYAQGIDPRDQRLSPAWATTLDGLPPTLVITASHDVLRDEGEEFARAMADAGCDASASRHLGVTHGFFGWSHAAEPSRTAMTLAAGWLSETLS</sequence>
<dbReference type="GO" id="GO:0016787">
    <property type="term" value="F:hydrolase activity"/>
    <property type="evidence" value="ECO:0007669"/>
    <property type="project" value="UniProtKB-KW"/>
</dbReference>
<evidence type="ECO:0000259" key="3">
    <source>
        <dbReference type="Pfam" id="PF07859"/>
    </source>
</evidence>
<organism evidence="4">
    <name type="scientific">marine metagenome</name>
    <dbReference type="NCBI Taxonomy" id="408172"/>
    <lineage>
        <taxon>unclassified sequences</taxon>
        <taxon>metagenomes</taxon>
        <taxon>ecological metagenomes</taxon>
    </lineage>
</organism>
<accession>A0A381N703</accession>
<gene>
    <name evidence="4" type="ORF">METZ01_LOCUS2217</name>
</gene>
<dbReference type="PANTHER" id="PTHR48081">
    <property type="entry name" value="AB HYDROLASE SUPERFAMILY PROTEIN C4A8.06C"/>
    <property type="match status" value="1"/>
</dbReference>
<dbReference type="Pfam" id="PF07859">
    <property type="entry name" value="Abhydrolase_3"/>
    <property type="match status" value="1"/>
</dbReference>
<dbReference type="InterPro" id="IPR013094">
    <property type="entry name" value="AB_hydrolase_3"/>
</dbReference>
<feature type="domain" description="Alpha/beta hydrolase fold-3" evidence="3">
    <location>
        <begin position="70"/>
        <end position="273"/>
    </location>
</feature>
<dbReference type="Gene3D" id="3.40.50.1820">
    <property type="entry name" value="alpha/beta hydrolase"/>
    <property type="match status" value="1"/>
</dbReference>
<comment type="similarity">
    <text evidence="1">Belongs to the 'GDXG' lipolytic enzyme family.</text>
</comment>
<dbReference type="EMBL" id="UINC01000111">
    <property type="protein sequence ID" value="SUZ49363.1"/>
    <property type="molecule type" value="Genomic_DNA"/>
</dbReference>
<dbReference type="AlphaFoldDB" id="A0A381N703"/>
<dbReference type="PROSITE" id="PS01174">
    <property type="entry name" value="LIPASE_GDXG_SER"/>
    <property type="match status" value="1"/>
</dbReference>
<dbReference type="InterPro" id="IPR002168">
    <property type="entry name" value="Lipase_GDXG_HIS_AS"/>
</dbReference>
<reference evidence="4" key="1">
    <citation type="submission" date="2018-05" db="EMBL/GenBank/DDBJ databases">
        <authorList>
            <person name="Lanie J.A."/>
            <person name="Ng W.-L."/>
            <person name="Kazmierczak K.M."/>
            <person name="Andrzejewski T.M."/>
            <person name="Davidsen T.M."/>
            <person name="Wayne K.J."/>
            <person name="Tettelin H."/>
            <person name="Glass J.I."/>
            <person name="Rusch D."/>
            <person name="Podicherti R."/>
            <person name="Tsui H.-C.T."/>
            <person name="Winkler M.E."/>
        </authorList>
    </citation>
    <scope>NUCLEOTIDE SEQUENCE</scope>
</reference>
<dbReference type="SUPFAM" id="SSF53474">
    <property type="entry name" value="alpha/beta-Hydrolases"/>
    <property type="match status" value="1"/>
</dbReference>
<evidence type="ECO:0000256" key="2">
    <source>
        <dbReference type="ARBA" id="ARBA00022801"/>
    </source>
</evidence>
<dbReference type="PANTHER" id="PTHR48081:SF8">
    <property type="entry name" value="ALPHA_BETA HYDROLASE FOLD-3 DOMAIN-CONTAINING PROTEIN-RELATED"/>
    <property type="match status" value="1"/>
</dbReference>
<evidence type="ECO:0000313" key="4">
    <source>
        <dbReference type="EMBL" id="SUZ49363.1"/>
    </source>
</evidence>
<keyword evidence="2" id="KW-0378">Hydrolase</keyword>
<dbReference type="InterPro" id="IPR050300">
    <property type="entry name" value="GDXG_lipolytic_enzyme"/>
</dbReference>
<name>A0A381N703_9ZZZZ</name>
<protein>
    <recommendedName>
        <fullName evidence="3">Alpha/beta hydrolase fold-3 domain-containing protein</fullName>
    </recommendedName>
</protein>
<dbReference type="PROSITE" id="PS01173">
    <property type="entry name" value="LIPASE_GDXG_HIS"/>
    <property type="match status" value="1"/>
</dbReference>
<dbReference type="InterPro" id="IPR033140">
    <property type="entry name" value="Lipase_GDXG_put_SER_AS"/>
</dbReference>
<proteinExistence type="inferred from homology"/>